<dbReference type="EMBL" id="AP009384">
    <property type="protein sequence ID" value="BAF88703.1"/>
    <property type="molecule type" value="Genomic_DNA"/>
</dbReference>
<dbReference type="PANTHER" id="PTHR43316:SF9">
    <property type="entry name" value="ACID DEHALOGENASE, PUTATIVE (AFU_ORTHOLOGUE AFUA_6G14460)-RELATED"/>
    <property type="match status" value="1"/>
</dbReference>
<keyword evidence="3" id="KW-1185">Reference proteome</keyword>
<dbReference type="SFLD" id="SFLDG01129">
    <property type="entry name" value="C1.5:_HAD__Beta-PGM__Phosphata"/>
    <property type="match status" value="1"/>
</dbReference>
<reference evidence="2 3" key="3">
    <citation type="journal article" date="2008" name="BMC Genomics">
        <title>The genome of the versatile nitrogen fixer Azorhizobium caulinodans ORS571.</title>
        <authorList>
            <person name="Lee KB."/>
            <person name="Backer P.D."/>
            <person name="Aono T."/>
            <person name="Liu CT."/>
            <person name="Suzuki S."/>
            <person name="Suzuki T."/>
            <person name="Kaneko T."/>
            <person name="Yamada M."/>
            <person name="Tabata S."/>
            <person name="Kupfer D.M."/>
            <person name="Najar F.Z."/>
            <person name="Wiley G.B."/>
            <person name="Roe B."/>
            <person name="Binnewies T.T."/>
            <person name="Ussery D.W."/>
            <person name="D'Haeze W."/>
            <person name="Herder J.D."/>
            <person name="Gevers D."/>
            <person name="Vereecke D."/>
            <person name="Holsters M."/>
            <person name="Oyaizu H."/>
        </authorList>
    </citation>
    <scope>NUCLEOTIDE SEQUENCE [LARGE SCALE GENOMIC DNA]</scope>
    <source>
        <strain evidence="3">ATCC 43989 / DSM 5975 / JCM 20966 / LMG 6465 / NBRC 14845 / NCIMB 13405 / ORS 571</strain>
    </source>
</reference>
<accession>A8I8U3</accession>
<reference evidence="2 3" key="1">
    <citation type="journal article" date="2007" name="Appl. Environ. Microbiol.">
        <title>Rhizobial factors required for stem nodule maturation and maintenance in Sesbania rostrata-Azorhizobium caulinodans ORS571 symbiosis.</title>
        <authorList>
            <person name="Suzuki S."/>
            <person name="Aono T."/>
            <person name="Lee KB."/>
            <person name="Suzuki T."/>
            <person name="Liu CT."/>
            <person name="Miwa H."/>
            <person name="Wakao S."/>
            <person name="Iki T."/>
            <person name="Oyaizu H."/>
        </authorList>
    </citation>
    <scope>NUCLEOTIDE SEQUENCE [LARGE SCALE GENOMIC DNA]</scope>
    <source>
        <strain evidence="3">ATCC 43989 / DSM 5975 / JCM 20966 / LMG 6465 / NBRC 14845 / NCIMB 13405 / ORS 571</strain>
    </source>
</reference>
<dbReference type="SFLD" id="SFLDS00003">
    <property type="entry name" value="Haloacid_Dehalogenase"/>
    <property type="match status" value="1"/>
</dbReference>
<dbReference type="NCBIfam" id="TIGR01493">
    <property type="entry name" value="HAD-SF-IA-v2"/>
    <property type="match status" value="1"/>
</dbReference>
<dbReference type="InterPro" id="IPR051540">
    <property type="entry name" value="S-2-haloacid_dehalogenase"/>
</dbReference>
<evidence type="ECO:0000313" key="3">
    <source>
        <dbReference type="Proteomes" id="UP000000270"/>
    </source>
</evidence>
<proteinExistence type="predicted"/>
<name>A8I8U3_AZOC5</name>
<evidence type="ECO:0000313" key="2">
    <source>
        <dbReference type="EMBL" id="BAF88703.1"/>
    </source>
</evidence>
<dbReference type="NCBIfam" id="TIGR01428">
    <property type="entry name" value="HAD_type_II"/>
    <property type="match status" value="1"/>
</dbReference>
<dbReference type="KEGG" id="azc:AZC_2705"/>
<dbReference type="Pfam" id="PF00702">
    <property type="entry name" value="Hydrolase"/>
    <property type="match status" value="1"/>
</dbReference>
<protein>
    <submittedName>
        <fullName evidence="2">Putative hydrolase</fullName>
    </submittedName>
</protein>
<dbReference type="SUPFAM" id="SSF56784">
    <property type="entry name" value="HAD-like"/>
    <property type="match status" value="1"/>
</dbReference>
<dbReference type="Gene3D" id="3.40.50.1000">
    <property type="entry name" value="HAD superfamily/HAD-like"/>
    <property type="match status" value="1"/>
</dbReference>
<dbReference type="Proteomes" id="UP000000270">
    <property type="component" value="Chromosome"/>
</dbReference>
<organism evidence="2 3">
    <name type="scientific">Azorhizobium caulinodans (strain ATCC 43989 / DSM 5975 / JCM 20966 / LMG 6465 / NBRC 14845 / NCIMB 13405 / ORS 571)</name>
    <dbReference type="NCBI Taxonomy" id="438753"/>
    <lineage>
        <taxon>Bacteria</taxon>
        <taxon>Pseudomonadati</taxon>
        <taxon>Pseudomonadota</taxon>
        <taxon>Alphaproteobacteria</taxon>
        <taxon>Hyphomicrobiales</taxon>
        <taxon>Xanthobacteraceae</taxon>
        <taxon>Azorhizobium</taxon>
    </lineage>
</organism>
<dbReference type="PANTHER" id="PTHR43316">
    <property type="entry name" value="HYDROLASE, HALOACID DELAHOGENASE-RELATED"/>
    <property type="match status" value="1"/>
</dbReference>
<evidence type="ECO:0000256" key="1">
    <source>
        <dbReference type="ARBA" id="ARBA00022801"/>
    </source>
</evidence>
<dbReference type="STRING" id="438753.AZC_2705"/>
<dbReference type="eggNOG" id="COG1011">
    <property type="taxonomic scope" value="Bacteria"/>
</dbReference>
<sequence>MQLTDFTTLTFDCYGTLIDWETGIWNALQPLLSEGRLTIGREEALETFARHETEQEIETPSLRYSALLAVVHARLARAWGLHVHADLHERFGASVPDWPTFPDSAAALAYLKRHYKLVILSNVDRTSFAASNRKLGVAFDAIYTAEDIGSYKPDDRNFAFLLAHLEAELGVKPGQVLHTAQSLHHDHVPAERAGLARAWIDRRFGQSGSGATLPTERQPQVDFHFRTLGELADAHRKLVAG</sequence>
<reference evidence="2 3" key="4">
    <citation type="journal article" date="2009" name="Appl. Environ. Microbiol.">
        <title>Comparative genome-wide transcriptional profiling of Azorhizobium caulinodans ORS571 grown under free-living and symbiotic conditions.</title>
        <authorList>
            <person name="Tsukada S."/>
            <person name="Aono T."/>
            <person name="Akiba N."/>
            <person name="Lee KB."/>
            <person name="Liu CT."/>
            <person name="Toyazaki H."/>
            <person name="Oyaizu H."/>
        </authorList>
    </citation>
    <scope>NUCLEOTIDE SEQUENCE [LARGE SCALE GENOMIC DNA]</scope>
    <source>
        <strain evidence="3">ATCC 43989 / DSM 5975 / JCM 20966 / LMG 6465 / NBRC 14845 / NCIMB 13405 / ORS 571</strain>
    </source>
</reference>
<keyword evidence="1 2" id="KW-0378">Hydrolase</keyword>
<dbReference type="AlphaFoldDB" id="A8I8U3"/>
<dbReference type="HOGENOM" id="CLU_045011_3_2_5"/>
<dbReference type="InterPro" id="IPR023214">
    <property type="entry name" value="HAD_sf"/>
</dbReference>
<dbReference type="Gene3D" id="1.10.150.750">
    <property type="match status" value="1"/>
</dbReference>
<reference evidence="2 3" key="5">
    <citation type="journal article" date="2010" name="Appl. Environ. Microbiol.">
        <title>phrR-like gene praR of Azorhizobium caulinodans ORS571 is essential for symbiosis with Sesbania rostrata and is involved in expression of reb genes.</title>
        <authorList>
            <person name="Akiba N."/>
            <person name="Aono T."/>
            <person name="Toyazaki H."/>
            <person name="Sato S."/>
            <person name="Oyaizu H."/>
        </authorList>
    </citation>
    <scope>NUCLEOTIDE SEQUENCE [LARGE SCALE GENOMIC DNA]</scope>
    <source>
        <strain evidence="3">ATCC 43989 / DSM 5975 / JCM 20966 / LMG 6465 / NBRC 14845 / NCIMB 13405 / ORS 571</strain>
    </source>
</reference>
<dbReference type="InterPro" id="IPR006439">
    <property type="entry name" value="HAD-SF_hydro_IA"/>
</dbReference>
<gene>
    <name evidence="2" type="ordered locus">AZC_2705</name>
</gene>
<dbReference type="RefSeq" id="WP_012171229.1">
    <property type="nucleotide sequence ID" value="NC_009937.1"/>
</dbReference>
<dbReference type="InterPro" id="IPR036412">
    <property type="entry name" value="HAD-like_sf"/>
</dbReference>
<dbReference type="GO" id="GO:0019120">
    <property type="term" value="F:hydrolase activity, acting on acid halide bonds, in C-halide compounds"/>
    <property type="evidence" value="ECO:0007669"/>
    <property type="project" value="InterPro"/>
</dbReference>
<reference evidence="2 3" key="6">
    <citation type="journal article" date="2011" name="Appl. Environ. Microbiol.">
        <title>Involvement of the azorhizobial chromosome partition gene (parA) in the onset of bacteroid differentiation during Sesbania rostrata stem nodule development.</title>
        <authorList>
            <person name="Liu CT."/>
            <person name="Lee KB."/>
            <person name="Wang YS."/>
            <person name="Peng MH."/>
            <person name="Lee KT."/>
            <person name="Suzuki S."/>
            <person name="Suzuki T."/>
            <person name="Oyaizu H."/>
        </authorList>
    </citation>
    <scope>NUCLEOTIDE SEQUENCE [LARGE SCALE GENOMIC DNA]</scope>
    <source>
        <strain evidence="3">ATCC 43989 / DSM 5975 / JCM 20966 / LMG 6465 / NBRC 14845 / NCIMB 13405 / ORS 571</strain>
    </source>
</reference>
<dbReference type="InterPro" id="IPR006328">
    <property type="entry name" value="2-HAD"/>
</dbReference>
<reference evidence="3" key="2">
    <citation type="submission" date="2007-04" db="EMBL/GenBank/DDBJ databases">
        <title>Complete genome sequence of the nitrogen-fixing bacterium Azorhizobium caulinodans ORS571.</title>
        <authorList>
            <person name="Lee K.B."/>
            <person name="Backer P.D."/>
            <person name="Aono T."/>
            <person name="Liu C.T."/>
            <person name="Suzuki S."/>
            <person name="Suzuki T."/>
            <person name="Kaneko T."/>
            <person name="Yamada M."/>
            <person name="Tabata S."/>
            <person name="Kupfer D.M."/>
            <person name="Najar F.Z."/>
            <person name="Wiley G.B."/>
            <person name="Roe B."/>
            <person name="Binnewies T."/>
            <person name="Ussery D."/>
            <person name="Vereecke D."/>
            <person name="Gevers D."/>
            <person name="Holsters M."/>
            <person name="Oyaizu H."/>
        </authorList>
    </citation>
    <scope>NUCLEOTIDE SEQUENCE [LARGE SCALE GENOMIC DNA]</scope>
    <source>
        <strain evidence="3">ATCC 43989 / DSM 5975 / JCM 20966 / LMG 6465 / NBRC 14845 / NCIMB 13405 / ORS 571</strain>
    </source>
</reference>